<accession>A0A8J6PN60</accession>
<sequence length="191" mass="21503">MAPSRLAAEKRQHIVETAYRLFKRGGFHATGIDRIIAEAEVAKMTMYRHFPNKDGLIAEVLDWRTARFERQLDRLAETAQTPDDKIATILDWYQRWFDSPDFHGCLFQHALAEFGEPDHVVFKAVTRQKDGLKRRMRDILAARMPGERAASIAATLLMLLEGATLLAQMGQGKAAIADMRQAAARILDAPG</sequence>
<dbReference type="SUPFAM" id="SSF46689">
    <property type="entry name" value="Homeodomain-like"/>
    <property type="match status" value="1"/>
</dbReference>
<dbReference type="GO" id="GO:0003677">
    <property type="term" value="F:DNA binding"/>
    <property type="evidence" value="ECO:0007669"/>
    <property type="project" value="UniProtKB-UniRule"/>
</dbReference>
<feature type="DNA-binding region" description="H-T-H motif" evidence="4">
    <location>
        <begin position="31"/>
        <end position="50"/>
    </location>
</feature>
<protein>
    <submittedName>
        <fullName evidence="6">TetR/AcrR family transcriptional regulator</fullName>
    </submittedName>
</protein>
<evidence type="ECO:0000313" key="7">
    <source>
        <dbReference type="Proteomes" id="UP000643405"/>
    </source>
</evidence>
<dbReference type="InterPro" id="IPR036271">
    <property type="entry name" value="Tet_transcr_reg_TetR-rel_C_sf"/>
</dbReference>
<dbReference type="EMBL" id="JACVVX010000002">
    <property type="protein sequence ID" value="MBD0414892.1"/>
    <property type="molecule type" value="Genomic_DNA"/>
</dbReference>
<dbReference type="InterPro" id="IPR009057">
    <property type="entry name" value="Homeodomain-like_sf"/>
</dbReference>
<dbReference type="PANTHER" id="PTHR47506">
    <property type="entry name" value="TRANSCRIPTIONAL REGULATORY PROTEIN"/>
    <property type="match status" value="1"/>
</dbReference>
<dbReference type="AlphaFoldDB" id="A0A8J6PN60"/>
<feature type="domain" description="HTH tetR-type" evidence="5">
    <location>
        <begin position="8"/>
        <end position="68"/>
    </location>
</feature>
<keyword evidence="7" id="KW-1185">Reference proteome</keyword>
<evidence type="ECO:0000256" key="3">
    <source>
        <dbReference type="ARBA" id="ARBA00023163"/>
    </source>
</evidence>
<dbReference type="Gene3D" id="1.10.357.10">
    <property type="entry name" value="Tetracycline Repressor, domain 2"/>
    <property type="match status" value="1"/>
</dbReference>
<keyword evidence="2 4" id="KW-0238">DNA-binding</keyword>
<reference evidence="6" key="1">
    <citation type="submission" date="2020-09" db="EMBL/GenBank/DDBJ databases">
        <title>Genome seq and assembly of Tianweitania sp.</title>
        <authorList>
            <person name="Chhetri G."/>
        </authorList>
    </citation>
    <scope>NUCLEOTIDE SEQUENCE</scope>
    <source>
        <strain evidence="6">Rool2</strain>
    </source>
</reference>
<dbReference type="InterPro" id="IPR001647">
    <property type="entry name" value="HTH_TetR"/>
</dbReference>
<name>A0A8J6PN60_9HYPH</name>
<organism evidence="6 7">
    <name type="scientific">Oryzicola mucosus</name>
    <dbReference type="NCBI Taxonomy" id="2767425"/>
    <lineage>
        <taxon>Bacteria</taxon>
        <taxon>Pseudomonadati</taxon>
        <taxon>Pseudomonadota</taxon>
        <taxon>Alphaproteobacteria</taxon>
        <taxon>Hyphomicrobiales</taxon>
        <taxon>Phyllobacteriaceae</taxon>
        <taxon>Oryzicola</taxon>
    </lineage>
</organism>
<evidence type="ECO:0000256" key="2">
    <source>
        <dbReference type="ARBA" id="ARBA00023125"/>
    </source>
</evidence>
<proteinExistence type="predicted"/>
<dbReference type="Proteomes" id="UP000643405">
    <property type="component" value="Unassembled WGS sequence"/>
</dbReference>
<evidence type="ECO:0000313" key="6">
    <source>
        <dbReference type="EMBL" id="MBD0414892.1"/>
    </source>
</evidence>
<dbReference type="PANTHER" id="PTHR47506:SF1">
    <property type="entry name" value="HTH-TYPE TRANSCRIPTIONAL REGULATOR YJDC"/>
    <property type="match status" value="1"/>
</dbReference>
<dbReference type="Pfam" id="PF00440">
    <property type="entry name" value="TetR_N"/>
    <property type="match status" value="1"/>
</dbReference>
<dbReference type="RefSeq" id="WP_188164303.1">
    <property type="nucleotide sequence ID" value="NZ_JACVVX010000002.1"/>
</dbReference>
<dbReference type="PROSITE" id="PS50977">
    <property type="entry name" value="HTH_TETR_2"/>
    <property type="match status" value="1"/>
</dbReference>
<keyword evidence="3" id="KW-0804">Transcription</keyword>
<gene>
    <name evidence="6" type="ORF">ICI42_09520</name>
</gene>
<comment type="caution">
    <text evidence="6">The sequence shown here is derived from an EMBL/GenBank/DDBJ whole genome shotgun (WGS) entry which is preliminary data.</text>
</comment>
<dbReference type="PRINTS" id="PR00455">
    <property type="entry name" value="HTHTETR"/>
</dbReference>
<evidence type="ECO:0000256" key="1">
    <source>
        <dbReference type="ARBA" id="ARBA00023015"/>
    </source>
</evidence>
<keyword evidence="1" id="KW-0805">Transcription regulation</keyword>
<evidence type="ECO:0000259" key="5">
    <source>
        <dbReference type="PROSITE" id="PS50977"/>
    </source>
</evidence>
<evidence type="ECO:0000256" key="4">
    <source>
        <dbReference type="PROSITE-ProRule" id="PRU00335"/>
    </source>
</evidence>
<dbReference type="SUPFAM" id="SSF48498">
    <property type="entry name" value="Tetracyclin repressor-like, C-terminal domain"/>
    <property type="match status" value="1"/>
</dbReference>